<reference evidence="6" key="1">
    <citation type="submission" date="2024-02" db="EMBL/GenBank/DDBJ databases">
        <authorList>
            <consortium name="ELIXIR-Norway"/>
            <consortium name="Elixir Norway"/>
        </authorList>
    </citation>
    <scope>NUCLEOTIDE SEQUENCE</scope>
</reference>
<protein>
    <recommendedName>
        <fullName evidence="4">Large ribosomal subunit protein bL28c</fullName>
    </recommendedName>
</protein>
<keyword evidence="3" id="KW-0687">Ribonucleoprotein</keyword>
<dbReference type="EMBL" id="OZ019905">
    <property type="protein sequence ID" value="CAK9200962.1"/>
    <property type="molecule type" value="Genomic_DNA"/>
</dbReference>
<feature type="signal peptide" evidence="5">
    <location>
        <begin position="1"/>
        <end position="16"/>
    </location>
</feature>
<dbReference type="InterPro" id="IPR026569">
    <property type="entry name" value="Ribosomal_bL28"/>
</dbReference>
<dbReference type="Pfam" id="PF00830">
    <property type="entry name" value="Ribosomal_L28"/>
    <property type="match status" value="1"/>
</dbReference>
<proteinExistence type="inferred from homology"/>
<dbReference type="Gene3D" id="2.30.170.40">
    <property type="entry name" value="Ribosomal protein L28/L24"/>
    <property type="match status" value="1"/>
</dbReference>
<evidence type="ECO:0000313" key="6">
    <source>
        <dbReference type="EMBL" id="CAK9200962.1"/>
    </source>
</evidence>
<dbReference type="HAMAP" id="MF_00373">
    <property type="entry name" value="Ribosomal_bL28"/>
    <property type="match status" value="1"/>
</dbReference>
<dbReference type="SUPFAM" id="SSF143800">
    <property type="entry name" value="L28p-like"/>
    <property type="match status" value="1"/>
</dbReference>
<sequence length="140" mass="15249">MASALCTFLLPSSSLSCSNQPGVSSFSSRCSEVLGDGSRPFRQLGCQTELADSTAGIVAQPRASRVCDLTGKKANNGYKVSFSNHRTKTLQGANLQYKRLWWEEGKRFVKLRLSTKALKTVEKKGLQVMAKEGGINLADF</sequence>
<name>A0ABP0TNZ8_9BRYO</name>
<keyword evidence="7" id="KW-1185">Reference proteome</keyword>
<evidence type="ECO:0000256" key="1">
    <source>
        <dbReference type="ARBA" id="ARBA00008760"/>
    </source>
</evidence>
<gene>
    <name evidence="6" type="ORF">CSSPTR1EN2_LOCUS5669</name>
</gene>
<accession>A0ABP0TNZ8</accession>
<evidence type="ECO:0000256" key="5">
    <source>
        <dbReference type="SAM" id="SignalP"/>
    </source>
</evidence>
<comment type="similarity">
    <text evidence="1">Belongs to the bacterial ribosomal protein bL28 family.</text>
</comment>
<evidence type="ECO:0000313" key="7">
    <source>
        <dbReference type="Proteomes" id="UP001497512"/>
    </source>
</evidence>
<dbReference type="Proteomes" id="UP001497512">
    <property type="component" value="Chromosome 13"/>
</dbReference>
<keyword evidence="2" id="KW-0689">Ribosomal protein</keyword>
<dbReference type="PANTHER" id="PTHR13528:SF2">
    <property type="entry name" value="LARGE RIBOSOMAL SUBUNIT PROTEIN BL28M"/>
    <property type="match status" value="1"/>
</dbReference>
<evidence type="ECO:0000256" key="4">
    <source>
        <dbReference type="ARBA" id="ARBA00035265"/>
    </source>
</evidence>
<feature type="chain" id="PRO_5046846997" description="Large ribosomal subunit protein bL28c" evidence="5">
    <location>
        <begin position="17"/>
        <end position="140"/>
    </location>
</feature>
<dbReference type="InterPro" id="IPR001383">
    <property type="entry name" value="Ribosomal_bL28_bact-type"/>
</dbReference>
<evidence type="ECO:0000256" key="2">
    <source>
        <dbReference type="ARBA" id="ARBA00022980"/>
    </source>
</evidence>
<dbReference type="NCBIfam" id="TIGR00009">
    <property type="entry name" value="L28"/>
    <property type="match status" value="1"/>
</dbReference>
<dbReference type="InterPro" id="IPR037147">
    <property type="entry name" value="Ribosomal_bL28_sf"/>
</dbReference>
<dbReference type="InterPro" id="IPR034704">
    <property type="entry name" value="Ribosomal_bL28/bL31-like_sf"/>
</dbReference>
<organism evidence="6 7">
    <name type="scientific">Sphagnum troendelagicum</name>
    <dbReference type="NCBI Taxonomy" id="128251"/>
    <lineage>
        <taxon>Eukaryota</taxon>
        <taxon>Viridiplantae</taxon>
        <taxon>Streptophyta</taxon>
        <taxon>Embryophyta</taxon>
        <taxon>Bryophyta</taxon>
        <taxon>Sphagnophytina</taxon>
        <taxon>Sphagnopsida</taxon>
        <taxon>Sphagnales</taxon>
        <taxon>Sphagnaceae</taxon>
        <taxon>Sphagnum</taxon>
    </lineage>
</organism>
<evidence type="ECO:0000256" key="3">
    <source>
        <dbReference type="ARBA" id="ARBA00023274"/>
    </source>
</evidence>
<keyword evidence="5" id="KW-0732">Signal</keyword>
<dbReference type="PANTHER" id="PTHR13528">
    <property type="entry name" value="39S RIBOSOMAL PROTEIN L28, MITOCHONDRIAL"/>
    <property type="match status" value="1"/>
</dbReference>